<dbReference type="Gene3D" id="3.30.450.20">
    <property type="entry name" value="PAS domain"/>
    <property type="match status" value="1"/>
</dbReference>
<dbReference type="Pfam" id="PF16927">
    <property type="entry name" value="HisKA_7TM"/>
    <property type="match status" value="1"/>
</dbReference>
<dbReference type="Pfam" id="PF13426">
    <property type="entry name" value="PAS_9"/>
    <property type="match status" value="1"/>
</dbReference>
<dbReference type="GO" id="GO:0043709">
    <property type="term" value="P:cell adhesion involved in single-species biofilm formation"/>
    <property type="evidence" value="ECO:0007669"/>
    <property type="project" value="TreeGrafter"/>
</dbReference>
<dbReference type="FunFam" id="3.30.70.270:FF:000001">
    <property type="entry name" value="Diguanylate cyclase domain protein"/>
    <property type="match status" value="1"/>
</dbReference>
<evidence type="ECO:0000313" key="4">
    <source>
        <dbReference type="Proteomes" id="UP000265930"/>
    </source>
</evidence>
<dbReference type="Pfam" id="PF00990">
    <property type="entry name" value="GGDEF"/>
    <property type="match status" value="1"/>
</dbReference>
<reference evidence="3 4" key="1">
    <citation type="submission" date="2018-08" db="EMBL/GenBank/DDBJ databases">
        <title>Genome of Clostridium chromiireducens C1, DSM12136.</title>
        <authorList>
            <person name="Xing M."/>
            <person name="Wei Y."/>
            <person name="Ang E.L."/>
            <person name="Zhao H."/>
            <person name="Zhang Y."/>
        </authorList>
    </citation>
    <scope>NUCLEOTIDE SEQUENCE [LARGE SCALE GENOMIC DNA]</scope>
    <source>
        <strain evidence="3 4">C1</strain>
    </source>
</reference>
<dbReference type="InterPro" id="IPR029787">
    <property type="entry name" value="Nucleotide_cyclase"/>
</dbReference>
<feature type="transmembrane region" description="Helical" evidence="1">
    <location>
        <begin position="6"/>
        <end position="26"/>
    </location>
</feature>
<organism evidence="3 4">
    <name type="scientific">Clostridium chromiireducens</name>
    <dbReference type="NCBI Taxonomy" id="225345"/>
    <lineage>
        <taxon>Bacteria</taxon>
        <taxon>Bacillati</taxon>
        <taxon>Bacillota</taxon>
        <taxon>Clostridia</taxon>
        <taxon>Eubacteriales</taxon>
        <taxon>Clostridiaceae</taxon>
        <taxon>Clostridium</taxon>
    </lineage>
</organism>
<dbReference type="PANTHER" id="PTHR45138:SF9">
    <property type="entry name" value="DIGUANYLATE CYCLASE DGCM-RELATED"/>
    <property type="match status" value="1"/>
</dbReference>
<accession>A0A399IJ00</accession>
<dbReference type="InterPro" id="IPR000160">
    <property type="entry name" value="GGDEF_dom"/>
</dbReference>
<dbReference type="CDD" id="cd01949">
    <property type="entry name" value="GGDEF"/>
    <property type="match status" value="1"/>
</dbReference>
<dbReference type="InterPro" id="IPR031621">
    <property type="entry name" value="HisKA_7TM"/>
</dbReference>
<keyword evidence="1" id="KW-0812">Transmembrane</keyword>
<feature type="domain" description="GGDEF" evidence="2">
    <location>
        <begin position="386"/>
        <end position="513"/>
    </location>
</feature>
<dbReference type="PANTHER" id="PTHR45138">
    <property type="entry name" value="REGULATORY COMPONENTS OF SENSORY TRANSDUCTION SYSTEM"/>
    <property type="match status" value="1"/>
</dbReference>
<feature type="transmembrane region" description="Helical" evidence="1">
    <location>
        <begin position="38"/>
        <end position="58"/>
    </location>
</feature>
<dbReference type="InterPro" id="IPR035965">
    <property type="entry name" value="PAS-like_dom_sf"/>
</dbReference>
<feature type="transmembrane region" description="Helical" evidence="1">
    <location>
        <begin position="70"/>
        <end position="90"/>
    </location>
</feature>
<feature type="transmembrane region" description="Helical" evidence="1">
    <location>
        <begin position="102"/>
        <end position="123"/>
    </location>
</feature>
<dbReference type="InterPro" id="IPR000014">
    <property type="entry name" value="PAS"/>
</dbReference>
<feature type="transmembrane region" description="Helical" evidence="1">
    <location>
        <begin position="138"/>
        <end position="158"/>
    </location>
</feature>
<dbReference type="InterPro" id="IPR043128">
    <property type="entry name" value="Rev_trsase/Diguanyl_cyclase"/>
</dbReference>
<dbReference type="AlphaFoldDB" id="A0A399IJ00"/>
<keyword evidence="1" id="KW-1133">Transmembrane helix</keyword>
<dbReference type="NCBIfam" id="TIGR00254">
    <property type="entry name" value="GGDEF"/>
    <property type="match status" value="1"/>
</dbReference>
<dbReference type="SUPFAM" id="SSF55785">
    <property type="entry name" value="PYP-like sensor domain (PAS domain)"/>
    <property type="match status" value="1"/>
</dbReference>
<protein>
    <submittedName>
        <fullName evidence="3">Diguanylate cyclase</fullName>
    </submittedName>
</protein>
<dbReference type="InterPro" id="IPR050469">
    <property type="entry name" value="Diguanylate_Cyclase"/>
</dbReference>
<sequence length="513" mass="59250">MDVVSLFSALSLVSVYIYMHIGIFTFRQNKKSIINRVFLSLCTSYAIWSFAYAFAYVSKDQYSFSLWNKISAIGWCSFSAITLYLVLLITEKKIIKKRIVKVAIFSPAIIFFYMAVFLFGVNINTSPFITTIFYIGDFLYNFIFLIISIITIFVWGLKADSKRIKYQSKILVLSSVIPFCLNLITQTIMPLFGVNNFPLMGQLYSVIMIIGNYIVITKYKFLRIPEKFLIEEIENEIMDIIILVNENFDIIRVSAHTLNLLNFEKSEILNKNINTLFNEDIIGKIHECNNQKQSKKCNDIEIIGNNDKIIPTNITVIPICDNKFNDFLGAALVIQDISIEHELRRKNKQLQEKTIRDGLTKLYNHKYSIEIIEKEINKIKLEGNIRELSLMMIDIDYFKNVNDTYGHLFGDYVLETLADILVDNINDSGYVGRFGGEEFIIILPQIGIDKAYDIGEKIRNSIAKYKFNNFLKLTVSIGIKQCRNESSVELLKNADDLLYKAKQNGRNRIEYSE</sequence>
<dbReference type="SUPFAM" id="SSF55073">
    <property type="entry name" value="Nucleotide cyclase"/>
    <property type="match status" value="1"/>
</dbReference>
<feature type="transmembrane region" description="Helical" evidence="1">
    <location>
        <begin position="199"/>
        <end position="216"/>
    </location>
</feature>
<dbReference type="SMART" id="SM00267">
    <property type="entry name" value="GGDEF"/>
    <property type="match status" value="1"/>
</dbReference>
<comment type="caution">
    <text evidence="3">The sequence shown here is derived from an EMBL/GenBank/DDBJ whole genome shotgun (WGS) entry which is preliminary data.</text>
</comment>
<dbReference type="Proteomes" id="UP000265930">
    <property type="component" value="Unassembled WGS sequence"/>
</dbReference>
<dbReference type="RefSeq" id="WP_119367665.1">
    <property type="nucleotide sequence ID" value="NZ_QXDJ01000005.1"/>
</dbReference>
<proteinExistence type="predicted"/>
<feature type="transmembrane region" description="Helical" evidence="1">
    <location>
        <begin position="170"/>
        <end position="193"/>
    </location>
</feature>
<dbReference type="Gene3D" id="3.30.70.270">
    <property type="match status" value="1"/>
</dbReference>
<dbReference type="GO" id="GO:0052621">
    <property type="term" value="F:diguanylate cyclase activity"/>
    <property type="evidence" value="ECO:0007669"/>
    <property type="project" value="TreeGrafter"/>
</dbReference>
<dbReference type="EMBL" id="QXDJ01000005">
    <property type="protein sequence ID" value="RII32975.1"/>
    <property type="molecule type" value="Genomic_DNA"/>
</dbReference>
<evidence type="ECO:0000313" key="3">
    <source>
        <dbReference type="EMBL" id="RII32975.1"/>
    </source>
</evidence>
<gene>
    <name evidence="3" type="ORF">D2A34_19255</name>
</gene>
<keyword evidence="1" id="KW-0472">Membrane</keyword>
<evidence type="ECO:0000259" key="2">
    <source>
        <dbReference type="PROSITE" id="PS50887"/>
    </source>
</evidence>
<name>A0A399IJ00_9CLOT</name>
<dbReference type="GO" id="GO:1902201">
    <property type="term" value="P:negative regulation of bacterial-type flagellum-dependent cell motility"/>
    <property type="evidence" value="ECO:0007669"/>
    <property type="project" value="TreeGrafter"/>
</dbReference>
<dbReference type="GO" id="GO:0005886">
    <property type="term" value="C:plasma membrane"/>
    <property type="evidence" value="ECO:0007669"/>
    <property type="project" value="TreeGrafter"/>
</dbReference>
<evidence type="ECO:0000256" key="1">
    <source>
        <dbReference type="SAM" id="Phobius"/>
    </source>
</evidence>
<dbReference type="PROSITE" id="PS50887">
    <property type="entry name" value="GGDEF"/>
    <property type="match status" value="1"/>
</dbReference>